<dbReference type="Proteomes" id="UP000815677">
    <property type="component" value="Unassembled WGS sequence"/>
</dbReference>
<feature type="compositionally biased region" description="Basic and acidic residues" evidence="1">
    <location>
        <begin position="1"/>
        <end position="14"/>
    </location>
</feature>
<accession>A0ABQ0L8S2</accession>
<feature type="region of interest" description="Disordered" evidence="1">
    <location>
        <begin position="1"/>
        <end position="103"/>
    </location>
</feature>
<evidence type="ECO:0000313" key="3">
    <source>
        <dbReference type="Proteomes" id="UP000815677"/>
    </source>
</evidence>
<reference evidence="2" key="1">
    <citation type="submission" date="2014-09" db="EMBL/GenBank/DDBJ databases">
        <title>Genome sequence of the luminous mushroom Mycena chlorophos for searching fungal bioluminescence genes.</title>
        <authorList>
            <person name="Tanaka Y."/>
            <person name="Kasuga D."/>
            <person name="Oba Y."/>
            <person name="Hase S."/>
            <person name="Sato K."/>
            <person name="Oba Y."/>
            <person name="Sakakibara Y."/>
        </authorList>
    </citation>
    <scope>NUCLEOTIDE SEQUENCE</scope>
</reference>
<feature type="compositionally biased region" description="Polar residues" evidence="1">
    <location>
        <begin position="41"/>
        <end position="58"/>
    </location>
</feature>
<name>A0ABQ0L8S2_MYCCL</name>
<evidence type="ECO:0000313" key="2">
    <source>
        <dbReference type="EMBL" id="GAT47567.1"/>
    </source>
</evidence>
<organism evidence="2 3">
    <name type="scientific">Mycena chlorophos</name>
    <name type="common">Agaric fungus</name>
    <name type="synonym">Agaricus chlorophos</name>
    <dbReference type="NCBI Taxonomy" id="658473"/>
    <lineage>
        <taxon>Eukaryota</taxon>
        <taxon>Fungi</taxon>
        <taxon>Dikarya</taxon>
        <taxon>Basidiomycota</taxon>
        <taxon>Agaricomycotina</taxon>
        <taxon>Agaricomycetes</taxon>
        <taxon>Agaricomycetidae</taxon>
        <taxon>Agaricales</taxon>
        <taxon>Marasmiineae</taxon>
        <taxon>Mycenaceae</taxon>
        <taxon>Mycena</taxon>
    </lineage>
</organism>
<proteinExistence type="predicted"/>
<gene>
    <name evidence="2" type="ORF">MCHLO_05025</name>
</gene>
<feature type="non-terminal residue" evidence="2">
    <location>
        <position position="1"/>
    </location>
</feature>
<keyword evidence="3" id="KW-1185">Reference proteome</keyword>
<protein>
    <submittedName>
        <fullName evidence="2">Uncharacterized protein</fullName>
    </submittedName>
</protein>
<dbReference type="EMBL" id="DF843716">
    <property type="protein sequence ID" value="GAT47567.1"/>
    <property type="molecule type" value="Genomic_DNA"/>
</dbReference>
<evidence type="ECO:0000256" key="1">
    <source>
        <dbReference type="SAM" id="MobiDB-lite"/>
    </source>
</evidence>
<sequence>HPDAAADRSNRRTPEVYYSDLGSPDTLASDCGHSGPIVIHGSSSAPISVHGSSRSNSPVPALLQRLGPSPVPARVTKRARDSPVNPSRSQRLRYERSPSPDGIPKSNTVYMAYSDWRGHDQWKANRGLMQWLWTMRSTLEFPVELIAGYWRSPEDPTILHLEFRRDARHSAATNASTFVANWNRIVRDRPDLRAYHSAILDSAGKQIFPLRNHHSQ</sequence>